<dbReference type="AlphaFoldDB" id="A0A0A7V5T4"/>
<dbReference type="EMBL" id="LXWN01000001">
    <property type="protein sequence ID" value="PTL88504.1"/>
    <property type="molecule type" value="Genomic_DNA"/>
</dbReference>
<evidence type="ECO:0000313" key="9">
    <source>
        <dbReference type="Proteomes" id="UP000030944"/>
    </source>
</evidence>
<keyword evidence="3" id="KW-0520">NAD</keyword>
<evidence type="ECO:0000256" key="1">
    <source>
        <dbReference type="ARBA" id="ARBA00005854"/>
    </source>
</evidence>
<dbReference type="RefSeq" id="WP_048106990.1">
    <property type="nucleotide sequence ID" value="NZ_CP007026.1"/>
</dbReference>
<gene>
    <name evidence="8" type="ORF">A7X95_03360</name>
    <name evidence="7" type="ORF">T478_1105</name>
</gene>
<protein>
    <submittedName>
        <fullName evidence="7">Acetohydroxy acid isomeroreductase, catalytic domain protein</fullName>
    </submittedName>
    <submittedName>
        <fullName evidence="8">D-glycerate dehydrogenase</fullName>
    </submittedName>
</protein>
<dbReference type="OrthoDB" id="7437at2157"/>
<dbReference type="InterPro" id="IPR050223">
    <property type="entry name" value="D-isomer_2-hydroxyacid_DH"/>
</dbReference>
<keyword evidence="2 4" id="KW-0560">Oxidoreductase</keyword>
<dbReference type="PROSITE" id="PS00670">
    <property type="entry name" value="D_2_HYDROXYACID_DH_2"/>
    <property type="match status" value="1"/>
</dbReference>
<dbReference type="GO" id="GO:0016618">
    <property type="term" value="F:hydroxypyruvate reductase [NAD(P)H] activity"/>
    <property type="evidence" value="ECO:0007669"/>
    <property type="project" value="TreeGrafter"/>
</dbReference>
<evidence type="ECO:0000313" key="7">
    <source>
        <dbReference type="EMBL" id="AJA92040.1"/>
    </source>
</evidence>
<reference evidence="7 9" key="1">
    <citation type="journal article" date="2015" name="Proc. Natl. Acad. Sci. U.S.A.">
        <title>Genomic and proteomic characterization of "Candidatus Nitrosopelagicus brevis": An ammonia-oxidizing archaeon from the open ocean.</title>
        <authorList>
            <person name="Santoro A.E."/>
            <person name="Dupont C.L."/>
            <person name="Richter R.A."/>
            <person name="Craig M.T."/>
            <person name="Carini P."/>
            <person name="McIlvin M.R."/>
            <person name="Yang Y."/>
            <person name="Orsi W.D."/>
            <person name="Moran D.M."/>
            <person name="Saito M.A."/>
        </authorList>
    </citation>
    <scope>NUCLEOTIDE SEQUENCE [LARGE SCALE GENOMIC DNA]</scope>
    <source>
        <strain evidence="7">CN25</strain>
        <strain evidence="9">V2</strain>
    </source>
</reference>
<evidence type="ECO:0000313" key="8">
    <source>
        <dbReference type="EMBL" id="PTL88504.1"/>
    </source>
</evidence>
<evidence type="ECO:0000259" key="6">
    <source>
        <dbReference type="Pfam" id="PF02826"/>
    </source>
</evidence>
<name>A0A0A7V5T4_9ARCH</name>
<dbReference type="FunFam" id="3.40.50.720:FF:000203">
    <property type="entry name" value="D-3-phosphoglycerate dehydrogenase (SerA)"/>
    <property type="match status" value="1"/>
</dbReference>
<dbReference type="GO" id="GO:0051287">
    <property type="term" value="F:NAD binding"/>
    <property type="evidence" value="ECO:0007669"/>
    <property type="project" value="InterPro"/>
</dbReference>
<evidence type="ECO:0000259" key="5">
    <source>
        <dbReference type="Pfam" id="PF00389"/>
    </source>
</evidence>
<dbReference type="STRING" id="1410606.T478_1105"/>
<proteinExistence type="inferred from homology"/>
<dbReference type="InterPro" id="IPR029752">
    <property type="entry name" value="D-isomer_DH_CS1"/>
</dbReference>
<dbReference type="InterPro" id="IPR006139">
    <property type="entry name" value="D-isomer_2_OHA_DH_cat_dom"/>
</dbReference>
<dbReference type="EMBL" id="CP007026">
    <property type="protein sequence ID" value="AJA92040.1"/>
    <property type="molecule type" value="Genomic_DNA"/>
</dbReference>
<dbReference type="GO" id="GO:0030267">
    <property type="term" value="F:glyoxylate reductase (NADPH) activity"/>
    <property type="evidence" value="ECO:0007669"/>
    <property type="project" value="TreeGrafter"/>
</dbReference>
<accession>A0A0A7V5T4</accession>
<dbReference type="PROSITE" id="PS00671">
    <property type="entry name" value="D_2_HYDROXYACID_DH_3"/>
    <property type="match status" value="1"/>
</dbReference>
<dbReference type="Gene3D" id="3.40.50.720">
    <property type="entry name" value="NAD(P)-binding Rossmann-like Domain"/>
    <property type="match status" value="2"/>
</dbReference>
<evidence type="ECO:0000256" key="3">
    <source>
        <dbReference type="ARBA" id="ARBA00023027"/>
    </source>
</evidence>
<organism evidence="7 9">
    <name type="scientific">Candidatus Nitrosopelagicus brevis</name>
    <dbReference type="NCBI Taxonomy" id="1410606"/>
    <lineage>
        <taxon>Archaea</taxon>
        <taxon>Nitrososphaerota</taxon>
    </lineage>
</organism>
<dbReference type="SUPFAM" id="SSF52283">
    <property type="entry name" value="Formate/glycerate dehydrogenase catalytic domain-like"/>
    <property type="match status" value="1"/>
</dbReference>
<reference evidence="8" key="3">
    <citation type="submission" date="2016-05" db="EMBL/GenBank/DDBJ databases">
        <authorList>
            <person name="Lavstsen T."/>
            <person name="Jespersen J.S."/>
        </authorList>
    </citation>
    <scope>NUCLEOTIDE SEQUENCE [LARGE SCALE GENOMIC DNA]</scope>
    <source>
        <strain evidence="8">U25</strain>
    </source>
</reference>
<dbReference type="SUPFAM" id="SSF51735">
    <property type="entry name" value="NAD(P)-binding Rossmann-fold domains"/>
    <property type="match status" value="1"/>
</dbReference>
<dbReference type="PROSITE" id="PS00065">
    <property type="entry name" value="D_2_HYDROXYACID_DH_1"/>
    <property type="match status" value="1"/>
</dbReference>
<evidence type="ECO:0000256" key="4">
    <source>
        <dbReference type="RuleBase" id="RU003719"/>
    </source>
</evidence>
<keyword evidence="10" id="KW-1185">Reference proteome</keyword>
<dbReference type="HOGENOM" id="CLU_019796_1_2_2"/>
<dbReference type="InterPro" id="IPR036291">
    <property type="entry name" value="NAD(P)-bd_dom_sf"/>
</dbReference>
<comment type="similarity">
    <text evidence="1 4">Belongs to the D-isomer specific 2-hydroxyacid dehydrogenase family.</text>
</comment>
<dbReference type="GeneID" id="24816988"/>
<dbReference type="Proteomes" id="UP000241022">
    <property type="component" value="Unassembled WGS sequence"/>
</dbReference>
<dbReference type="PANTHER" id="PTHR10996:SF283">
    <property type="entry name" value="GLYOXYLATE_HYDROXYPYRUVATE REDUCTASE B"/>
    <property type="match status" value="1"/>
</dbReference>
<reference evidence="10" key="2">
    <citation type="submission" date="2016-05" db="EMBL/GenBank/DDBJ databases">
        <authorList>
            <person name="Dupont C."/>
            <person name="Santoro A."/>
        </authorList>
    </citation>
    <scope>NUCLEOTIDE SEQUENCE [LARGE SCALE GENOMIC DNA]</scope>
    <source>
        <strain evidence="10">U25</strain>
    </source>
</reference>
<dbReference type="PANTHER" id="PTHR10996">
    <property type="entry name" value="2-HYDROXYACID DEHYDROGENASE-RELATED"/>
    <property type="match status" value="1"/>
</dbReference>
<dbReference type="KEGG" id="nbv:T478_1105"/>
<feature type="domain" description="D-isomer specific 2-hydroxyacid dehydrogenase NAD-binding" evidence="6">
    <location>
        <begin position="111"/>
        <end position="291"/>
    </location>
</feature>
<reference evidence="8 10" key="4">
    <citation type="submission" date="2018-04" db="EMBL/GenBank/DDBJ databases">
        <title>Transcriptomics of ammonia oxidizing archaea.</title>
        <authorList>
            <person name="Carini P."/>
        </authorList>
    </citation>
    <scope>NUCLEOTIDE SEQUENCE [LARGE SCALE GENOMIC DNA]</scope>
    <source>
        <strain evidence="8 10">U25</strain>
    </source>
</reference>
<dbReference type="Pfam" id="PF02826">
    <property type="entry name" value="2-Hacid_dh_C"/>
    <property type="match status" value="1"/>
</dbReference>
<dbReference type="InterPro" id="IPR006140">
    <property type="entry name" value="D-isomer_DH_NAD-bd"/>
</dbReference>
<sequence>MKKRFNVLVTRRLHTSALDELKRKCNVSLHIGKIPIPKKNLIDKIKNMDGLVCHPYDTIDKEVIKNSKNLKVISTFSVGFDHIDVNFAKSQGIKIGYTPEVLTNATAELTIGLILDVLRRISEGDRIIRNKKWNQIFGAYDYTGTEVSGKTIGIIGMGRIGREVARKANGLGMNIIYHNRKPISKRIENMLKAKYVSENMLYKNSDIISLHVPYNNDTHHLMNSKIFKKMKKTSFLINTSRGKIVNEKQLVNALMKKEIQGAGMDVYESEPVKRNSPLLKLENVVLAPHVGSSTNETRQKMSDITARNLILALEGKKLLYSV</sequence>
<dbReference type="Pfam" id="PF00389">
    <property type="entry name" value="2-Hacid_dh"/>
    <property type="match status" value="1"/>
</dbReference>
<evidence type="ECO:0000313" key="10">
    <source>
        <dbReference type="Proteomes" id="UP000241022"/>
    </source>
</evidence>
<dbReference type="Proteomes" id="UP000030944">
    <property type="component" value="Chromosome"/>
</dbReference>
<dbReference type="InterPro" id="IPR029753">
    <property type="entry name" value="D-isomer_DH_CS"/>
</dbReference>
<dbReference type="GO" id="GO:0005829">
    <property type="term" value="C:cytosol"/>
    <property type="evidence" value="ECO:0007669"/>
    <property type="project" value="TreeGrafter"/>
</dbReference>
<evidence type="ECO:0000256" key="2">
    <source>
        <dbReference type="ARBA" id="ARBA00023002"/>
    </source>
</evidence>
<dbReference type="CDD" id="cd05301">
    <property type="entry name" value="GDH"/>
    <property type="match status" value="1"/>
</dbReference>
<feature type="domain" description="D-isomer specific 2-hydroxyacid dehydrogenase catalytic" evidence="5">
    <location>
        <begin position="7"/>
        <end position="320"/>
    </location>
</feature>